<accession>A0A9P8L6V6</accession>
<evidence type="ECO:0000256" key="1">
    <source>
        <dbReference type="SAM" id="SignalP"/>
    </source>
</evidence>
<dbReference type="EMBL" id="JAGHQL010000005">
    <property type="protein sequence ID" value="KAH0545487.1"/>
    <property type="molecule type" value="Genomic_DNA"/>
</dbReference>
<keyword evidence="3" id="KW-1185">Reference proteome</keyword>
<comment type="caution">
    <text evidence="2">The sequence shown here is derived from an EMBL/GenBank/DDBJ whole genome shotgun (WGS) entry which is preliminary data.</text>
</comment>
<feature type="chain" id="PRO_5040472217" evidence="1">
    <location>
        <begin position="20"/>
        <end position="161"/>
    </location>
</feature>
<name>A0A9P8L6V6_9PEZI</name>
<dbReference type="AlphaFoldDB" id="A0A9P8L6V6"/>
<keyword evidence="1" id="KW-0732">Signal</keyword>
<sequence>MRSFTPILLFVCLAKNGLSLAISQENAIGSRQSGNCADDCLAIIPQLSIYGDLVCTSNDLEKFIDHSTTNNGEADWFRISSHENCFLMMAKSAERRGFPGQYCFQKAALTSFVQANAVGCNAGDAFNRVSGAQPEQSGHSGLGEVCLTNFKNYDSCGSTDL</sequence>
<proteinExistence type="predicted"/>
<evidence type="ECO:0000313" key="3">
    <source>
        <dbReference type="Proteomes" id="UP000698800"/>
    </source>
</evidence>
<dbReference type="Proteomes" id="UP000698800">
    <property type="component" value="Unassembled WGS sequence"/>
</dbReference>
<gene>
    <name evidence="2" type="ORF">FGG08_000488</name>
</gene>
<reference evidence="2" key="1">
    <citation type="submission" date="2021-03" db="EMBL/GenBank/DDBJ databases">
        <title>Comparative genomics and phylogenomic investigation of the class Geoglossomycetes provide insights into ecological specialization and systematics.</title>
        <authorList>
            <person name="Melie T."/>
            <person name="Pirro S."/>
            <person name="Miller A.N."/>
            <person name="Quandt A."/>
        </authorList>
    </citation>
    <scope>NUCLEOTIDE SEQUENCE</scope>
    <source>
        <strain evidence="2">GBOQ0MN5Z8</strain>
    </source>
</reference>
<feature type="signal peptide" evidence="1">
    <location>
        <begin position="1"/>
        <end position="19"/>
    </location>
</feature>
<evidence type="ECO:0000313" key="2">
    <source>
        <dbReference type="EMBL" id="KAH0545487.1"/>
    </source>
</evidence>
<organism evidence="2 3">
    <name type="scientific">Glutinoglossum americanum</name>
    <dbReference type="NCBI Taxonomy" id="1670608"/>
    <lineage>
        <taxon>Eukaryota</taxon>
        <taxon>Fungi</taxon>
        <taxon>Dikarya</taxon>
        <taxon>Ascomycota</taxon>
        <taxon>Pezizomycotina</taxon>
        <taxon>Geoglossomycetes</taxon>
        <taxon>Geoglossales</taxon>
        <taxon>Geoglossaceae</taxon>
        <taxon>Glutinoglossum</taxon>
    </lineage>
</organism>
<protein>
    <submittedName>
        <fullName evidence="2">Uncharacterized protein</fullName>
    </submittedName>
</protein>
<dbReference type="OrthoDB" id="5397502at2759"/>